<protein>
    <submittedName>
        <fullName evidence="3">MoxR family ATPase</fullName>
    </submittedName>
</protein>
<feature type="domain" description="ChlI/MoxR AAA lid" evidence="2">
    <location>
        <begin position="244"/>
        <end position="315"/>
    </location>
</feature>
<comment type="caution">
    <text evidence="3">The sequence shown here is derived from an EMBL/GenBank/DDBJ whole genome shotgun (WGS) entry which is preliminary data.</text>
</comment>
<dbReference type="Pfam" id="PF07726">
    <property type="entry name" value="AAA_3"/>
    <property type="match status" value="1"/>
</dbReference>
<dbReference type="Gene3D" id="1.10.8.80">
    <property type="entry name" value="Magnesium chelatase subunit I, C-Terminal domain"/>
    <property type="match status" value="1"/>
</dbReference>
<dbReference type="Proteomes" id="UP001501447">
    <property type="component" value="Unassembled WGS sequence"/>
</dbReference>
<dbReference type="Pfam" id="PF17863">
    <property type="entry name" value="AAA_lid_2"/>
    <property type="match status" value="1"/>
</dbReference>
<dbReference type="RefSeq" id="WP_344570143.1">
    <property type="nucleotide sequence ID" value="NZ_BAAARJ010000024.1"/>
</dbReference>
<sequence>MRLEPDGGAPTDSVALLSQCFHALGDNIERVVKGKRETVELALVCLFSEGHLLVEDVPGTGKTTLARCLAASLEASWHRVQFTPDLLPSDITGVTVYRQNTGTFEFLPGPVFANIVLGDEINRASPKTQSSMLEVMEERQVTADGTAHPVPRPFMVIATQNSVDMGGTYPLPEAQLDRFLMRVTLGYPDHASEVAVLSGAASETSIGQLPTIATGRHIAEFIQVARQIQVAPQLYDYLVRVVAATRELPGVRLGASPRGSVALLRAVRVRAASQARAYALPEDVKALAGPVLAHRLILTPEAELSGTSGADVIAEALATVPVPQAGARL</sequence>
<evidence type="ECO:0000313" key="4">
    <source>
        <dbReference type="Proteomes" id="UP001501447"/>
    </source>
</evidence>
<feature type="domain" description="ATPase AAA-3" evidence="1">
    <location>
        <begin position="51"/>
        <end position="181"/>
    </location>
</feature>
<dbReference type="InterPro" id="IPR041628">
    <property type="entry name" value="ChlI/MoxR_AAA_lid"/>
</dbReference>
<evidence type="ECO:0000313" key="3">
    <source>
        <dbReference type="EMBL" id="GAA2635122.1"/>
    </source>
</evidence>
<name>A0ABN3QTU8_9ACTN</name>
<dbReference type="SUPFAM" id="SSF52540">
    <property type="entry name" value="P-loop containing nucleoside triphosphate hydrolases"/>
    <property type="match status" value="1"/>
</dbReference>
<accession>A0ABN3QTU8</accession>
<reference evidence="3 4" key="1">
    <citation type="journal article" date="2019" name="Int. J. Syst. Evol. Microbiol.">
        <title>The Global Catalogue of Microorganisms (GCM) 10K type strain sequencing project: providing services to taxonomists for standard genome sequencing and annotation.</title>
        <authorList>
            <consortium name="The Broad Institute Genomics Platform"/>
            <consortium name="The Broad Institute Genome Sequencing Center for Infectious Disease"/>
            <person name="Wu L."/>
            <person name="Ma J."/>
        </authorList>
    </citation>
    <scope>NUCLEOTIDE SEQUENCE [LARGE SCALE GENOMIC DNA]</scope>
    <source>
        <strain evidence="3 4">JCM 16373</strain>
    </source>
</reference>
<dbReference type="PANTHER" id="PTHR42759:SF5">
    <property type="entry name" value="METHANOL DEHYDROGENASE REGULATOR"/>
    <property type="match status" value="1"/>
</dbReference>
<dbReference type="PIRSF" id="PIRSF002849">
    <property type="entry name" value="AAA_ATPase_chaperone_MoxR_prd"/>
    <property type="match status" value="1"/>
</dbReference>
<organism evidence="3 4">
    <name type="scientific">Streptomyces axinellae</name>
    <dbReference type="NCBI Taxonomy" id="552788"/>
    <lineage>
        <taxon>Bacteria</taxon>
        <taxon>Bacillati</taxon>
        <taxon>Actinomycetota</taxon>
        <taxon>Actinomycetes</taxon>
        <taxon>Kitasatosporales</taxon>
        <taxon>Streptomycetaceae</taxon>
        <taxon>Streptomyces</taxon>
    </lineage>
</organism>
<dbReference type="EMBL" id="BAAARJ010000024">
    <property type="protein sequence ID" value="GAA2635122.1"/>
    <property type="molecule type" value="Genomic_DNA"/>
</dbReference>
<dbReference type="InterPro" id="IPR011703">
    <property type="entry name" value="ATPase_AAA-3"/>
</dbReference>
<dbReference type="PANTHER" id="PTHR42759">
    <property type="entry name" value="MOXR FAMILY PROTEIN"/>
    <property type="match status" value="1"/>
</dbReference>
<dbReference type="InterPro" id="IPR050764">
    <property type="entry name" value="CbbQ/NirQ/NorQ/GpvN"/>
</dbReference>
<dbReference type="InterPro" id="IPR027417">
    <property type="entry name" value="P-loop_NTPase"/>
</dbReference>
<keyword evidence="4" id="KW-1185">Reference proteome</keyword>
<evidence type="ECO:0000259" key="2">
    <source>
        <dbReference type="Pfam" id="PF17863"/>
    </source>
</evidence>
<dbReference type="Gene3D" id="3.40.50.300">
    <property type="entry name" value="P-loop containing nucleotide triphosphate hydrolases"/>
    <property type="match status" value="1"/>
</dbReference>
<proteinExistence type="predicted"/>
<dbReference type="CDD" id="cd00009">
    <property type="entry name" value="AAA"/>
    <property type="match status" value="1"/>
</dbReference>
<gene>
    <name evidence="3" type="ORF">GCM10009863_59380</name>
</gene>
<evidence type="ECO:0000259" key="1">
    <source>
        <dbReference type="Pfam" id="PF07726"/>
    </source>
</evidence>